<name>A0A2A4WZR0_UNCAE</name>
<feature type="domain" description="SprT-like" evidence="1">
    <location>
        <begin position="79"/>
        <end position="124"/>
    </location>
</feature>
<dbReference type="InterPro" id="IPR055592">
    <property type="entry name" value="DUF7168"/>
</dbReference>
<evidence type="ECO:0000313" key="3">
    <source>
        <dbReference type="EMBL" id="PCI75833.1"/>
    </source>
</evidence>
<evidence type="ECO:0000313" key="4">
    <source>
        <dbReference type="Proteomes" id="UP000218775"/>
    </source>
</evidence>
<evidence type="ECO:0000259" key="1">
    <source>
        <dbReference type="Pfam" id="PF10263"/>
    </source>
</evidence>
<dbReference type="Pfam" id="PF23771">
    <property type="entry name" value="DUF7168"/>
    <property type="match status" value="1"/>
</dbReference>
<accession>A0A2A4WZR0</accession>
<gene>
    <name evidence="3" type="ORF">COB21_05180</name>
</gene>
<comment type="caution">
    <text evidence="3">The sequence shown here is derived from an EMBL/GenBank/DDBJ whole genome shotgun (WGS) entry which is preliminary data.</text>
</comment>
<organism evidence="3 4">
    <name type="scientific">Aerophobetes bacterium</name>
    <dbReference type="NCBI Taxonomy" id="2030807"/>
    <lineage>
        <taxon>Bacteria</taxon>
        <taxon>Candidatus Aerophobota</taxon>
    </lineage>
</organism>
<dbReference type="GO" id="GO:0006950">
    <property type="term" value="P:response to stress"/>
    <property type="evidence" value="ECO:0007669"/>
    <property type="project" value="UniProtKB-ARBA"/>
</dbReference>
<dbReference type="Proteomes" id="UP000218775">
    <property type="component" value="Unassembled WGS sequence"/>
</dbReference>
<protein>
    <submittedName>
        <fullName evidence="3">Uncharacterized protein</fullName>
    </submittedName>
</protein>
<dbReference type="AlphaFoldDB" id="A0A2A4WZR0"/>
<proteinExistence type="predicted"/>
<reference evidence="4" key="1">
    <citation type="submission" date="2017-08" db="EMBL/GenBank/DDBJ databases">
        <title>A dynamic microbial community with high functional redundancy inhabits the cold, oxic subseafloor aquifer.</title>
        <authorList>
            <person name="Tully B.J."/>
            <person name="Wheat C.G."/>
            <person name="Glazer B.T."/>
            <person name="Huber J.A."/>
        </authorList>
    </citation>
    <scope>NUCLEOTIDE SEQUENCE [LARGE SCALE GENOMIC DNA]</scope>
</reference>
<evidence type="ECO:0000259" key="2">
    <source>
        <dbReference type="Pfam" id="PF23771"/>
    </source>
</evidence>
<feature type="domain" description="DUF7168" evidence="2">
    <location>
        <begin position="223"/>
        <end position="311"/>
    </location>
</feature>
<dbReference type="InterPro" id="IPR006640">
    <property type="entry name" value="SprT-like_domain"/>
</dbReference>
<dbReference type="EMBL" id="NVUK01000039">
    <property type="protein sequence ID" value="PCI75833.1"/>
    <property type="molecule type" value="Genomic_DNA"/>
</dbReference>
<sequence length="371" mass="42399">MKEKTEESFTFFANSNLAPFLETVKKETKRILDQEMHLKVYNSRFAYKKHLYPIHVLLFEHPHQLGFFDPLTFEIALHKSCSLAKKEDWLNIVRHELAHYITFIEYGAHEQPHGKAFQSVIQRYGWEKDVGASRSLLPLDPLKKKNSAIKLKIQKLAELSQSHHVEEAKSALKKMHELLEKYHLVNDAWDFNSSADDCCMMRVMLFKKANAKVKAIQSILRDFFVAPILNKGRSGGYLEVIGKQSECEIASFVAHFLTHKLDSLWLSAKNTTPSLKGIRDKNSFFLGIAQGYFLQKTKKPLKTERHKLMVIEKQISAMACSFYPHLRTTRGSSSVNKKAYQQGEKAGLGLSIAKGIKKAMLSPLITFKKSG</sequence>
<dbReference type="Pfam" id="PF10263">
    <property type="entry name" value="SprT-like"/>
    <property type="match status" value="1"/>
</dbReference>